<dbReference type="InterPro" id="IPR001647">
    <property type="entry name" value="HTH_TetR"/>
</dbReference>
<dbReference type="InterPro" id="IPR050109">
    <property type="entry name" value="HTH-type_TetR-like_transc_reg"/>
</dbReference>
<dbReference type="InterPro" id="IPR011075">
    <property type="entry name" value="TetR_C"/>
</dbReference>
<feature type="domain" description="HTH tetR-type" evidence="5">
    <location>
        <begin position="10"/>
        <end position="70"/>
    </location>
</feature>
<sequence>MTPGTRRRGAELEAAIYDAALRLVAAHGYRELTMEGVAAAARTGKAALYRRWPSKAELVGDALLHALPDPPAPTAGGDLRAGLLELLTCYRDTMAACRGATFQILKDEESGLVHDIVHDRLIKPIKEGMYRVLREGAERGTVRPGADTGQMGDIGPAAVNYRMLTAGHLMSDEELRYLVDEVLLPAVSPRPSA</sequence>
<keyword evidence="7" id="KW-1185">Reference proteome</keyword>
<dbReference type="Pfam" id="PF16859">
    <property type="entry name" value="TetR_C_11"/>
    <property type="match status" value="1"/>
</dbReference>
<feature type="DNA-binding region" description="H-T-H motif" evidence="4">
    <location>
        <begin position="33"/>
        <end position="52"/>
    </location>
</feature>
<evidence type="ECO:0000259" key="5">
    <source>
        <dbReference type="PROSITE" id="PS50977"/>
    </source>
</evidence>
<keyword evidence="3" id="KW-0804">Transcription</keyword>
<dbReference type="PANTHER" id="PTHR30055:SF148">
    <property type="entry name" value="TETR-FAMILY TRANSCRIPTIONAL REGULATOR"/>
    <property type="match status" value="1"/>
</dbReference>
<evidence type="ECO:0000256" key="4">
    <source>
        <dbReference type="PROSITE-ProRule" id="PRU00335"/>
    </source>
</evidence>
<comment type="caution">
    <text evidence="6">The sequence shown here is derived from an EMBL/GenBank/DDBJ whole genome shotgun (WGS) entry which is preliminary data.</text>
</comment>
<dbReference type="PANTHER" id="PTHR30055">
    <property type="entry name" value="HTH-TYPE TRANSCRIPTIONAL REGULATOR RUTR"/>
    <property type="match status" value="1"/>
</dbReference>
<dbReference type="SUPFAM" id="SSF46689">
    <property type="entry name" value="Homeodomain-like"/>
    <property type="match status" value="1"/>
</dbReference>
<evidence type="ECO:0000256" key="3">
    <source>
        <dbReference type="ARBA" id="ARBA00023163"/>
    </source>
</evidence>
<dbReference type="EMBL" id="JAIBOA010000016">
    <property type="protein sequence ID" value="MBW8485508.1"/>
    <property type="molecule type" value="Genomic_DNA"/>
</dbReference>
<dbReference type="Pfam" id="PF00440">
    <property type="entry name" value="TetR_N"/>
    <property type="match status" value="1"/>
</dbReference>
<keyword evidence="2 4" id="KW-0238">DNA-binding</keyword>
<dbReference type="InterPro" id="IPR036271">
    <property type="entry name" value="Tet_transcr_reg_TetR-rel_C_sf"/>
</dbReference>
<dbReference type="RefSeq" id="WP_220168731.1">
    <property type="nucleotide sequence ID" value="NZ_JAIBOA010000016.1"/>
</dbReference>
<dbReference type="Proteomes" id="UP000774570">
    <property type="component" value="Unassembled WGS sequence"/>
</dbReference>
<accession>A0ABS7FYJ2</accession>
<evidence type="ECO:0000313" key="7">
    <source>
        <dbReference type="Proteomes" id="UP000774570"/>
    </source>
</evidence>
<dbReference type="PRINTS" id="PR00455">
    <property type="entry name" value="HTHTETR"/>
</dbReference>
<dbReference type="PROSITE" id="PS50977">
    <property type="entry name" value="HTH_TETR_2"/>
    <property type="match status" value="1"/>
</dbReference>
<organism evidence="6 7">
    <name type="scientific">Actinomadura parmotrematis</name>
    <dbReference type="NCBI Taxonomy" id="2864039"/>
    <lineage>
        <taxon>Bacteria</taxon>
        <taxon>Bacillati</taxon>
        <taxon>Actinomycetota</taxon>
        <taxon>Actinomycetes</taxon>
        <taxon>Streptosporangiales</taxon>
        <taxon>Thermomonosporaceae</taxon>
        <taxon>Actinomadura</taxon>
    </lineage>
</organism>
<evidence type="ECO:0000256" key="2">
    <source>
        <dbReference type="ARBA" id="ARBA00023125"/>
    </source>
</evidence>
<evidence type="ECO:0000313" key="6">
    <source>
        <dbReference type="EMBL" id="MBW8485508.1"/>
    </source>
</evidence>
<gene>
    <name evidence="6" type="ORF">K1Y72_24220</name>
</gene>
<keyword evidence="1" id="KW-0805">Transcription regulation</keyword>
<dbReference type="SUPFAM" id="SSF48498">
    <property type="entry name" value="Tetracyclin repressor-like, C-terminal domain"/>
    <property type="match status" value="1"/>
</dbReference>
<name>A0ABS7FYJ2_9ACTN</name>
<dbReference type="Gene3D" id="1.10.10.60">
    <property type="entry name" value="Homeodomain-like"/>
    <property type="match status" value="1"/>
</dbReference>
<reference evidence="6 7" key="1">
    <citation type="submission" date="2021-07" db="EMBL/GenBank/DDBJ databases">
        <title>Actinomadura sp. PM05-2 isolated from lichen.</title>
        <authorList>
            <person name="Somphong A."/>
            <person name="Phongsopitanun W."/>
            <person name="Tanasupawat S."/>
            <person name="Peongsungnone V."/>
        </authorList>
    </citation>
    <scope>NUCLEOTIDE SEQUENCE [LARGE SCALE GENOMIC DNA]</scope>
    <source>
        <strain evidence="6 7">PM05-2</strain>
    </source>
</reference>
<dbReference type="InterPro" id="IPR009057">
    <property type="entry name" value="Homeodomain-like_sf"/>
</dbReference>
<dbReference type="Gene3D" id="1.10.357.10">
    <property type="entry name" value="Tetracycline Repressor, domain 2"/>
    <property type="match status" value="1"/>
</dbReference>
<evidence type="ECO:0000256" key="1">
    <source>
        <dbReference type="ARBA" id="ARBA00023015"/>
    </source>
</evidence>
<protein>
    <submittedName>
        <fullName evidence="6">TetR/AcrR family transcriptional regulator</fullName>
    </submittedName>
</protein>
<proteinExistence type="predicted"/>